<accession>G9ENS9</accession>
<organism evidence="3 4">
    <name type="scientific">Legionella drancourtii LLAP12</name>
    <dbReference type="NCBI Taxonomy" id="658187"/>
    <lineage>
        <taxon>Bacteria</taxon>
        <taxon>Pseudomonadati</taxon>
        <taxon>Pseudomonadota</taxon>
        <taxon>Gammaproteobacteria</taxon>
        <taxon>Legionellales</taxon>
        <taxon>Legionellaceae</taxon>
        <taxon>Legionella</taxon>
    </lineage>
</organism>
<dbReference type="InParanoid" id="G9ENS9"/>
<sequence length="457" mass="50147">MNKTISVYFSGTGFSIDDSRFLATSLLARTEENESQIKMGFNGCGVDYGFNGTIFGSGLNEQCKKVIDRIIQEINAGHQITLNVYGHSRGGIAALLLAKQLGSIDKEKLAINLALLDPVPGNFITTSSIDPFKISLTNKTMDLSDCKPLRKVLALYPHIPLPAIACHAPLLVSYPQETEVEEEVVNGCHAQAEQIFHSSSKLVKLRVEEFLVKNGTQLQTDRDYNDTEAMKQTYLSRYQEELAYVDQTLSREAHSARGMVITATPGAKYLNNRHKALVGDRSQEPVSLSIQPEKGLFSWFRRFFTHHPLVGQAIKWTLIALSVASLLYFTGGLAAIPLLAPIVVKLGSLSLLAFSPIIGGALAALWYGAAKPILSWCASKFFYPHYAIRKTEAPRVESPDSTRELMDALGVDRSSAANSPTVDSAPYQGKSPLHSARKVVKEELQHGSEQKGSLFFS</sequence>
<dbReference type="Proteomes" id="UP000002770">
    <property type="component" value="Unassembled WGS sequence"/>
</dbReference>
<dbReference type="eggNOG" id="ENOG5030N0T">
    <property type="taxonomic scope" value="Bacteria"/>
</dbReference>
<dbReference type="OrthoDB" id="5651860at2"/>
<dbReference type="RefSeq" id="WP_006870833.1">
    <property type="nucleotide sequence ID" value="NZ_JH413819.1"/>
</dbReference>
<reference evidence="3 4" key="1">
    <citation type="journal article" date="2011" name="BMC Genomics">
        <title>Insight into cross-talk between intra-amoebal pathogens.</title>
        <authorList>
            <person name="Gimenez G."/>
            <person name="Bertelli C."/>
            <person name="Moliner C."/>
            <person name="Robert C."/>
            <person name="Raoult D."/>
            <person name="Fournier P.E."/>
            <person name="Greub G."/>
        </authorList>
    </citation>
    <scope>NUCLEOTIDE SEQUENCE [LARGE SCALE GENOMIC DNA]</scope>
    <source>
        <strain evidence="3 4">LLAP12</strain>
    </source>
</reference>
<keyword evidence="2" id="KW-0472">Membrane</keyword>
<feature type="transmembrane region" description="Helical" evidence="2">
    <location>
        <begin position="316"/>
        <end position="339"/>
    </location>
</feature>
<keyword evidence="2" id="KW-1133">Transmembrane helix</keyword>
<evidence type="ECO:0000313" key="4">
    <source>
        <dbReference type="Proteomes" id="UP000002770"/>
    </source>
</evidence>
<name>G9ENS9_9GAMM</name>
<evidence type="ECO:0000313" key="3">
    <source>
        <dbReference type="EMBL" id="EHL31102.1"/>
    </source>
</evidence>
<feature type="region of interest" description="Disordered" evidence="1">
    <location>
        <begin position="414"/>
        <end position="433"/>
    </location>
</feature>
<dbReference type="EMBL" id="JH413819">
    <property type="protein sequence ID" value="EHL31102.1"/>
    <property type="molecule type" value="Genomic_DNA"/>
</dbReference>
<evidence type="ECO:0000256" key="1">
    <source>
        <dbReference type="SAM" id="MobiDB-lite"/>
    </source>
</evidence>
<evidence type="ECO:0000256" key="2">
    <source>
        <dbReference type="SAM" id="Phobius"/>
    </source>
</evidence>
<proteinExistence type="predicted"/>
<keyword evidence="2" id="KW-0812">Transmembrane</keyword>
<gene>
    <name evidence="3" type="ORF">LDG_6906</name>
</gene>
<feature type="transmembrane region" description="Helical" evidence="2">
    <location>
        <begin position="351"/>
        <end position="369"/>
    </location>
</feature>
<protein>
    <submittedName>
        <fullName evidence="3">Uncharacterized protein</fullName>
    </submittedName>
</protein>
<dbReference type="HOGENOM" id="CLU_606626_0_0_6"/>
<keyword evidence="4" id="KW-1185">Reference proteome</keyword>
<dbReference type="InterPro" id="IPR029058">
    <property type="entry name" value="AB_hydrolase_fold"/>
</dbReference>
<dbReference type="AlphaFoldDB" id="G9ENS9"/>
<dbReference type="SUPFAM" id="SSF53474">
    <property type="entry name" value="alpha/beta-Hydrolases"/>
    <property type="match status" value="1"/>
</dbReference>